<evidence type="ECO:0000256" key="1">
    <source>
        <dbReference type="SAM" id="MobiDB-lite"/>
    </source>
</evidence>
<dbReference type="EMBL" id="JANPWB010000011">
    <property type="protein sequence ID" value="KAJ1131063.1"/>
    <property type="molecule type" value="Genomic_DNA"/>
</dbReference>
<comment type="caution">
    <text evidence="2">The sequence shown here is derived from an EMBL/GenBank/DDBJ whole genome shotgun (WGS) entry which is preliminary data.</text>
</comment>
<feature type="region of interest" description="Disordered" evidence="1">
    <location>
        <begin position="1"/>
        <end position="97"/>
    </location>
</feature>
<name>A0AAV7PS50_PLEWA</name>
<dbReference type="AlphaFoldDB" id="A0AAV7PS50"/>
<feature type="compositionally biased region" description="Low complexity" evidence="1">
    <location>
        <begin position="30"/>
        <end position="41"/>
    </location>
</feature>
<protein>
    <submittedName>
        <fullName evidence="2">Uncharacterized protein</fullName>
    </submittedName>
</protein>
<accession>A0AAV7PS50</accession>
<keyword evidence="3" id="KW-1185">Reference proteome</keyword>
<dbReference type="Proteomes" id="UP001066276">
    <property type="component" value="Chromosome 7"/>
</dbReference>
<feature type="compositionally biased region" description="Low complexity" evidence="1">
    <location>
        <begin position="64"/>
        <end position="75"/>
    </location>
</feature>
<evidence type="ECO:0000313" key="3">
    <source>
        <dbReference type="Proteomes" id="UP001066276"/>
    </source>
</evidence>
<organism evidence="2 3">
    <name type="scientific">Pleurodeles waltl</name>
    <name type="common">Iberian ribbed newt</name>
    <dbReference type="NCBI Taxonomy" id="8319"/>
    <lineage>
        <taxon>Eukaryota</taxon>
        <taxon>Metazoa</taxon>
        <taxon>Chordata</taxon>
        <taxon>Craniata</taxon>
        <taxon>Vertebrata</taxon>
        <taxon>Euteleostomi</taxon>
        <taxon>Amphibia</taxon>
        <taxon>Batrachia</taxon>
        <taxon>Caudata</taxon>
        <taxon>Salamandroidea</taxon>
        <taxon>Salamandridae</taxon>
        <taxon>Pleurodelinae</taxon>
        <taxon>Pleurodeles</taxon>
    </lineage>
</organism>
<feature type="compositionally biased region" description="Basic and acidic residues" evidence="1">
    <location>
        <begin position="1"/>
        <end position="12"/>
    </location>
</feature>
<reference evidence="2" key="1">
    <citation type="journal article" date="2022" name="bioRxiv">
        <title>Sequencing and chromosome-scale assembly of the giantPleurodeles waltlgenome.</title>
        <authorList>
            <person name="Brown T."/>
            <person name="Elewa A."/>
            <person name="Iarovenko S."/>
            <person name="Subramanian E."/>
            <person name="Araus A.J."/>
            <person name="Petzold A."/>
            <person name="Susuki M."/>
            <person name="Suzuki K.-i.T."/>
            <person name="Hayashi T."/>
            <person name="Toyoda A."/>
            <person name="Oliveira C."/>
            <person name="Osipova E."/>
            <person name="Leigh N.D."/>
            <person name="Simon A."/>
            <person name="Yun M.H."/>
        </authorList>
    </citation>
    <scope>NUCLEOTIDE SEQUENCE</scope>
    <source>
        <strain evidence="2">20211129_DDA</strain>
        <tissue evidence="2">Liver</tissue>
    </source>
</reference>
<sequence length="114" mass="12190">MGRVTGDWKLEAAGRGLGGHGEEQSRAARLRQAAATSLQRLPTRESCRPQTVKRLGSNSGGTGRRAAAAGPAGSRSGTGGRAELRRRRAPQWCSRQRRPMGQTSFGILFITCVD</sequence>
<gene>
    <name evidence="2" type="ORF">NDU88_009406</name>
</gene>
<proteinExistence type="predicted"/>
<evidence type="ECO:0000313" key="2">
    <source>
        <dbReference type="EMBL" id="KAJ1131063.1"/>
    </source>
</evidence>